<reference evidence="3 4" key="1">
    <citation type="journal article" date="2008" name="Nature">
        <title>The Trichoplax genome and the nature of placozoans.</title>
        <authorList>
            <person name="Srivastava M."/>
            <person name="Begovic E."/>
            <person name="Chapman J."/>
            <person name="Putnam N.H."/>
            <person name="Hellsten U."/>
            <person name="Kawashima T."/>
            <person name="Kuo A."/>
            <person name="Mitros T."/>
            <person name="Salamov A."/>
            <person name="Carpenter M.L."/>
            <person name="Signorovitch A.Y."/>
            <person name="Moreno M.A."/>
            <person name="Kamm K."/>
            <person name="Grimwood J."/>
            <person name="Schmutz J."/>
            <person name="Shapiro H."/>
            <person name="Grigoriev I.V."/>
            <person name="Buss L.W."/>
            <person name="Schierwater B."/>
            <person name="Dellaporta S.L."/>
            <person name="Rokhsar D.S."/>
        </authorList>
    </citation>
    <scope>NUCLEOTIDE SEQUENCE [LARGE SCALE GENOMIC DNA]</scope>
    <source>
        <strain evidence="3 4">Grell-BS-1999</strain>
    </source>
</reference>
<dbReference type="OrthoDB" id="548214at2759"/>
<dbReference type="HOGENOM" id="CLU_840274_0_0_1"/>
<keyword evidence="2" id="KW-1133">Transmembrane helix</keyword>
<dbReference type="Proteomes" id="UP000009022">
    <property type="component" value="Unassembled WGS sequence"/>
</dbReference>
<dbReference type="CTD" id="6749894"/>
<dbReference type="eggNOG" id="KOG1917">
    <property type="taxonomic scope" value="Eukaryota"/>
</dbReference>
<dbReference type="InterPro" id="IPR019137">
    <property type="entry name" value="Nck-associated_protein-1"/>
</dbReference>
<keyword evidence="2" id="KW-0812">Transmembrane</keyword>
<keyword evidence="2" id="KW-0472">Membrane</keyword>
<dbReference type="OMA" id="YSSAHEM"/>
<name>B3RL28_TRIAD</name>
<sequence>MERVYSIEEQKVAEKLTILNSRCIGMLTQLYNVKKDIIVFRQGICENFNILACGDSNSRPKYFTEKNYEPLISRIQKKFPNVDMSKDKIISQLLKDCYQDVSSTLHYYYQTFVDILDFVDSTREVLTSLNVGGIFCDLNLKSALLSLTEIYRGKFAVKETVNGLIGIISRPMRIKNVAKTPKMRSDLLLRNVMNEWIIIMVFILVGFLLHQLQFTENESHDLWKEALQDCFCFPLYRDEVVIVQRLYEIPYIQNNKVLSKRLKEVTDYTAFAVTQSGVKHKEIRNILKLSLNELRLIFTDQPGLLGPKIISEFLLLLIGSCCYGVAVLNKK</sequence>
<dbReference type="InParanoid" id="B3RL28"/>
<feature type="transmembrane region" description="Helical" evidence="2">
    <location>
        <begin position="309"/>
        <end position="328"/>
    </location>
</feature>
<evidence type="ECO:0000256" key="1">
    <source>
        <dbReference type="ARBA" id="ARBA00037947"/>
    </source>
</evidence>
<dbReference type="Pfam" id="PF09735">
    <property type="entry name" value="Nckap1"/>
    <property type="match status" value="2"/>
</dbReference>
<accession>B3RL28</accession>
<dbReference type="GeneID" id="6749894"/>
<dbReference type="PANTHER" id="PTHR12093:SF10">
    <property type="entry name" value="MEMBRANE-ASSOCIATED PROTEIN HEM"/>
    <property type="match status" value="1"/>
</dbReference>
<dbReference type="KEGG" id="tad:TRIADDRAFT_51856"/>
<protein>
    <submittedName>
        <fullName evidence="3">Uncharacterized protein</fullName>
    </submittedName>
</protein>
<dbReference type="AlphaFoldDB" id="B3RL28"/>
<comment type="similarity">
    <text evidence="1">Belongs to the HEM-1/HEM-2 family.</text>
</comment>
<dbReference type="RefSeq" id="XP_002107890.1">
    <property type="nucleotide sequence ID" value="XM_002107854.1"/>
</dbReference>
<proteinExistence type="inferred from homology"/>
<evidence type="ECO:0000256" key="2">
    <source>
        <dbReference type="SAM" id="Phobius"/>
    </source>
</evidence>
<organism evidence="3 4">
    <name type="scientific">Trichoplax adhaerens</name>
    <name type="common">Trichoplax reptans</name>
    <dbReference type="NCBI Taxonomy" id="10228"/>
    <lineage>
        <taxon>Eukaryota</taxon>
        <taxon>Metazoa</taxon>
        <taxon>Placozoa</taxon>
        <taxon>Uniplacotomia</taxon>
        <taxon>Trichoplacea</taxon>
        <taxon>Trichoplacidae</taxon>
        <taxon>Trichoplax</taxon>
    </lineage>
</organism>
<evidence type="ECO:0000313" key="4">
    <source>
        <dbReference type="Proteomes" id="UP000009022"/>
    </source>
</evidence>
<dbReference type="EMBL" id="DS985241">
    <property type="protein sequence ID" value="EDV28688.1"/>
    <property type="molecule type" value="Genomic_DNA"/>
</dbReference>
<keyword evidence="4" id="KW-1185">Reference proteome</keyword>
<gene>
    <name evidence="3" type="ORF">TRIADDRAFT_51856</name>
</gene>
<dbReference type="PANTHER" id="PTHR12093">
    <property type="entry name" value="NCK-ASSOCIATED PROTEIN 1"/>
    <property type="match status" value="1"/>
</dbReference>
<feature type="transmembrane region" description="Helical" evidence="2">
    <location>
        <begin position="192"/>
        <end position="212"/>
    </location>
</feature>
<evidence type="ECO:0000313" key="3">
    <source>
        <dbReference type="EMBL" id="EDV28688.1"/>
    </source>
</evidence>
<dbReference type="STRING" id="10228.B3RL28"/>